<feature type="region of interest" description="Disordered" evidence="2">
    <location>
        <begin position="629"/>
        <end position="688"/>
    </location>
</feature>
<proteinExistence type="predicted"/>
<dbReference type="EMBL" id="JH767151">
    <property type="protein sequence ID" value="EQC35382.1"/>
    <property type="molecule type" value="Genomic_DNA"/>
</dbReference>
<dbReference type="GeneID" id="19947820"/>
<accession>T0RYC2</accession>
<protein>
    <submittedName>
        <fullName evidence="3">Uncharacterized protein</fullName>
    </submittedName>
</protein>
<feature type="compositionally biased region" description="Polar residues" evidence="2">
    <location>
        <begin position="581"/>
        <end position="597"/>
    </location>
</feature>
<feature type="region of interest" description="Disordered" evidence="2">
    <location>
        <begin position="259"/>
        <end position="287"/>
    </location>
</feature>
<evidence type="ECO:0000313" key="3">
    <source>
        <dbReference type="EMBL" id="EQC35382.1"/>
    </source>
</evidence>
<organism evidence="3 4">
    <name type="scientific">Saprolegnia diclina (strain VS20)</name>
    <dbReference type="NCBI Taxonomy" id="1156394"/>
    <lineage>
        <taxon>Eukaryota</taxon>
        <taxon>Sar</taxon>
        <taxon>Stramenopiles</taxon>
        <taxon>Oomycota</taxon>
        <taxon>Saprolegniomycetes</taxon>
        <taxon>Saprolegniales</taxon>
        <taxon>Saprolegniaceae</taxon>
        <taxon>Saprolegnia</taxon>
    </lineage>
</organism>
<feature type="region of interest" description="Disordered" evidence="2">
    <location>
        <begin position="292"/>
        <end position="311"/>
    </location>
</feature>
<feature type="compositionally biased region" description="Low complexity" evidence="2">
    <location>
        <begin position="874"/>
        <end position="890"/>
    </location>
</feature>
<gene>
    <name evidence="3" type="ORF">SDRG_07093</name>
</gene>
<feature type="region of interest" description="Disordered" evidence="2">
    <location>
        <begin position="786"/>
        <end position="819"/>
    </location>
</feature>
<feature type="compositionally biased region" description="Low complexity" evidence="2">
    <location>
        <begin position="737"/>
        <end position="746"/>
    </location>
</feature>
<dbReference type="AlphaFoldDB" id="T0RYC2"/>
<dbReference type="RefSeq" id="XP_008611132.1">
    <property type="nucleotide sequence ID" value="XM_008612910.1"/>
</dbReference>
<name>T0RYC2_SAPDV</name>
<sequence>MLCLDVYQRCLHLTVALTKRTASLKAQLHTRIQHAAARIEAAAHAIAATQVELKIKAVRIKQAERQMTKMQAVHTLQMKRLIKKDLVHLSRKDSIRTKLDASQSIALKLQAENEDLDEKVVTLEAAIGSLLGQCEAAIESHANSVQRLLGEHQSMRKVDFEVETVEDLHAIMEDFRYVLSHHTPERRFALKSKHLTLSTLQPAHLTAMSEIMVGYLPMKLLPVNVTLHKRLYNKVVRRATVPLMPIAKLTPREQLEYDALGASSDSSSDGADENDQSEEEDVSSTTENLAVVPKASHGSAPEPAKVPRIWAPSGRKASLPSVRLEPLARKYLAQQTNPPEYTQLATPSVPVSVRRQLDDVTTQYQVEAADALAQQLQAEMSAKRALIESLEAIATSDAKLVRDSRDRRASLDTVLSKARVTPTTRQGKELVTSNAALVLAIADIEASIATLQATIQSSRSKPAARLAQRRLSVSAEAFETDADVARLVQQFELLLRHTLPKSALHSIKAKRILMALEAIDETSLQAIEITLGDYLPFQLPLAPTTSKKKTSLRHPDDDEDETYFSKYEDNTAKIRRHLQAAGSTTPAPDGSAETSPRTTSGQSTSASAETTQTKRLSVRFDVAMPALTSNSLSSSERPKSPRLFPEGLPKDGLTKSPRGNDATKLASSVSTSALPTAESLSPPRLSTSSSVDALVVKFTSRLRQSSIKTKEGLPTTHRRLPSARHNSLLVATPVAHASKPSSPSRSSKAKDLGGSTGVLLDAPKLVTTDQLLPIDETSTVLKTELKAKSSLKSGDAPSQTTESDTPGPKETPAPMRRTPTPKLETLMRRQVQAAAVAFDSVDTCSGSKAKDLFTKSDAKVPEVASRLRRASVSVTSLAPSSSSTTTSSSVKAPRDLSAHLGEQAIARRTEMSRMNDFERIALADDRLKTDVGFS</sequence>
<evidence type="ECO:0000256" key="2">
    <source>
        <dbReference type="SAM" id="MobiDB-lite"/>
    </source>
</evidence>
<reference evidence="3 4" key="1">
    <citation type="submission" date="2012-04" db="EMBL/GenBank/DDBJ databases">
        <title>The Genome Sequence of Saprolegnia declina VS20.</title>
        <authorList>
            <consortium name="The Broad Institute Genome Sequencing Platform"/>
            <person name="Russ C."/>
            <person name="Nusbaum C."/>
            <person name="Tyler B."/>
            <person name="van West P."/>
            <person name="Dieguez-Uribeondo J."/>
            <person name="de Bruijn I."/>
            <person name="Tripathy S."/>
            <person name="Jiang R."/>
            <person name="Young S.K."/>
            <person name="Zeng Q."/>
            <person name="Gargeya S."/>
            <person name="Fitzgerald M."/>
            <person name="Haas B."/>
            <person name="Abouelleil A."/>
            <person name="Alvarado L."/>
            <person name="Arachchi H.M."/>
            <person name="Berlin A."/>
            <person name="Chapman S.B."/>
            <person name="Goldberg J."/>
            <person name="Griggs A."/>
            <person name="Gujja S."/>
            <person name="Hansen M."/>
            <person name="Howarth C."/>
            <person name="Imamovic A."/>
            <person name="Larimer J."/>
            <person name="McCowen C."/>
            <person name="Montmayeur A."/>
            <person name="Murphy C."/>
            <person name="Neiman D."/>
            <person name="Pearson M."/>
            <person name="Priest M."/>
            <person name="Roberts A."/>
            <person name="Saif S."/>
            <person name="Shea T."/>
            <person name="Sisk P."/>
            <person name="Sykes S."/>
            <person name="Wortman J."/>
            <person name="Nusbaum C."/>
            <person name="Birren B."/>
        </authorList>
    </citation>
    <scope>NUCLEOTIDE SEQUENCE [LARGE SCALE GENOMIC DNA]</scope>
    <source>
        <strain evidence="3 4">VS20</strain>
    </source>
</reference>
<feature type="compositionally biased region" description="Low complexity" evidence="2">
    <location>
        <begin position="679"/>
        <end position="688"/>
    </location>
</feature>
<feature type="compositionally biased region" description="Low complexity" evidence="2">
    <location>
        <begin position="598"/>
        <end position="613"/>
    </location>
</feature>
<dbReference type="OrthoDB" id="79080at2759"/>
<feature type="compositionally biased region" description="Low complexity" evidence="2">
    <location>
        <begin position="259"/>
        <end position="269"/>
    </location>
</feature>
<keyword evidence="4" id="KW-1185">Reference proteome</keyword>
<feature type="compositionally biased region" description="Polar residues" evidence="2">
    <location>
        <begin position="790"/>
        <end position="804"/>
    </location>
</feature>
<dbReference type="InParanoid" id="T0RYC2"/>
<dbReference type="STRING" id="1156394.T0RYC2"/>
<feature type="region of interest" description="Disordered" evidence="2">
    <location>
        <begin position="579"/>
        <end position="616"/>
    </location>
</feature>
<feature type="region of interest" description="Disordered" evidence="2">
    <location>
        <begin position="874"/>
        <end position="900"/>
    </location>
</feature>
<keyword evidence="1" id="KW-0175">Coiled coil</keyword>
<dbReference type="VEuPathDB" id="FungiDB:SDRG_07093"/>
<evidence type="ECO:0000313" key="4">
    <source>
        <dbReference type="Proteomes" id="UP000030762"/>
    </source>
</evidence>
<feature type="region of interest" description="Disordered" evidence="2">
    <location>
        <begin position="734"/>
        <end position="755"/>
    </location>
</feature>
<feature type="compositionally biased region" description="Polar residues" evidence="2">
    <location>
        <begin position="665"/>
        <end position="674"/>
    </location>
</feature>
<dbReference type="Proteomes" id="UP000030762">
    <property type="component" value="Unassembled WGS sequence"/>
</dbReference>
<feature type="coiled-coil region" evidence="1">
    <location>
        <begin position="99"/>
        <end position="126"/>
    </location>
</feature>
<evidence type="ECO:0000256" key="1">
    <source>
        <dbReference type="SAM" id="Coils"/>
    </source>
</evidence>
<feature type="compositionally biased region" description="Acidic residues" evidence="2">
    <location>
        <begin position="270"/>
        <end position="282"/>
    </location>
</feature>